<keyword evidence="6" id="KW-0804">Transcription</keyword>
<keyword evidence="3" id="KW-0813">Transport</keyword>
<dbReference type="InterPro" id="IPR002491">
    <property type="entry name" value="ABC_transptr_periplasmic_BD"/>
</dbReference>
<evidence type="ECO:0000256" key="5">
    <source>
        <dbReference type="ARBA" id="ARBA00023015"/>
    </source>
</evidence>
<dbReference type="SUPFAM" id="SSF53807">
    <property type="entry name" value="Helical backbone' metal receptor"/>
    <property type="match status" value="1"/>
</dbReference>
<dbReference type="Gene3D" id="1.10.10.60">
    <property type="entry name" value="Homeodomain-like"/>
    <property type="match status" value="1"/>
</dbReference>
<dbReference type="InterPro" id="IPR051313">
    <property type="entry name" value="Bact_iron-sidero_bind"/>
</dbReference>
<dbReference type="EMBL" id="CP113524">
    <property type="protein sequence ID" value="WAJ24223.1"/>
    <property type="molecule type" value="Genomic_DNA"/>
</dbReference>
<reference evidence="9" key="1">
    <citation type="submission" date="2022-11" db="EMBL/GenBank/DDBJ databases">
        <title>Lacrimispora xylanolytica sy1, complete genome.</title>
        <authorList>
            <person name="Choi S."/>
        </authorList>
    </citation>
    <scope>NUCLEOTIDE SEQUENCE</scope>
    <source>
        <strain evidence="9">Sy1</strain>
    </source>
</reference>
<keyword evidence="4" id="KW-0732">Signal</keyword>
<dbReference type="PANTHER" id="PTHR30532:SF29">
    <property type="entry name" value="FE(3+) DICITRATE-BINDING PERIPLASMIC PROTEIN"/>
    <property type="match status" value="1"/>
</dbReference>
<dbReference type="Pfam" id="PF01497">
    <property type="entry name" value="Peripla_BP_2"/>
    <property type="match status" value="1"/>
</dbReference>
<dbReference type="SUPFAM" id="SSF46689">
    <property type="entry name" value="Homeodomain-like"/>
    <property type="match status" value="2"/>
</dbReference>
<dbReference type="InterPro" id="IPR009057">
    <property type="entry name" value="Homeodomain-like_sf"/>
</dbReference>
<evidence type="ECO:0000256" key="6">
    <source>
        <dbReference type="ARBA" id="ARBA00023163"/>
    </source>
</evidence>
<dbReference type="InterPro" id="IPR018060">
    <property type="entry name" value="HTH_AraC"/>
</dbReference>
<keyword evidence="5" id="KW-0805">Transcription regulation</keyword>
<feature type="domain" description="Fe/B12 periplasmic-binding" evidence="8">
    <location>
        <begin position="398"/>
        <end position="649"/>
    </location>
</feature>
<dbReference type="Gene3D" id="3.40.50.1980">
    <property type="entry name" value="Nitrogenase molybdenum iron protein domain"/>
    <property type="match status" value="2"/>
</dbReference>
<keyword evidence="10" id="KW-1185">Reference proteome</keyword>
<evidence type="ECO:0000313" key="10">
    <source>
        <dbReference type="Proteomes" id="UP001163115"/>
    </source>
</evidence>
<proteinExistence type="inferred from homology"/>
<comment type="similarity">
    <text evidence="2">Belongs to the bacterial solute-binding protein 8 family.</text>
</comment>
<comment type="subcellular location">
    <subcellularLocation>
        <location evidence="1">Cell envelope</location>
    </subcellularLocation>
</comment>
<dbReference type="RefSeq" id="WP_268115402.1">
    <property type="nucleotide sequence ID" value="NZ_CP113524.1"/>
</dbReference>
<feature type="domain" description="HTH araC/xylS-type" evidence="7">
    <location>
        <begin position="187"/>
        <end position="285"/>
    </location>
</feature>
<evidence type="ECO:0000256" key="4">
    <source>
        <dbReference type="ARBA" id="ARBA00022729"/>
    </source>
</evidence>
<name>A0ABY7AFI4_9FIRM</name>
<dbReference type="SMART" id="SM00342">
    <property type="entry name" value="HTH_ARAC"/>
    <property type="match status" value="1"/>
</dbReference>
<protein>
    <submittedName>
        <fullName evidence="9">AraC family transcriptional regulator</fullName>
    </submittedName>
</protein>
<evidence type="ECO:0000256" key="1">
    <source>
        <dbReference type="ARBA" id="ARBA00004196"/>
    </source>
</evidence>
<dbReference type="Proteomes" id="UP001163115">
    <property type="component" value="Chromosome"/>
</dbReference>
<accession>A0ABY7AFI4</accession>
<evidence type="ECO:0000313" key="9">
    <source>
        <dbReference type="EMBL" id="WAJ24223.1"/>
    </source>
</evidence>
<dbReference type="PANTHER" id="PTHR30532">
    <property type="entry name" value="IRON III DICITRATE-BINDING PERIPLASMIC PROTEIN"/>
    <property type="match status" value="1"/>
</dbReference>
<evidence type="ECO:0000256" key="2">
    <source>
        <dbReference type="ARBA" id="ARBA00008814"/>
    </source>
</evidence>
<dbReference type="PROSITE" id="PS50983">
    <property type="entry name" value="FE_B12_PBP"/>
    <property type="match status" value="1"/>
</dbReference>
<evidence type="ECO:0000256" key="3">
    <source>
        <dbReference type="ARBA" id="ARBA00022448"/>
    </source>
</evidence>
<organism evidence="9 10">
    <name type="scientific">Lacrimispora xylanolytica</name>
    <dbReference type="NCBI Taxonomy" id="29375"/>
    <lineage>
        <taxon>Bacteria</taxon>
        <taxon>Bacillati</taxon>
        <taxon>Bacillota</taxon>
        <taxon>Clostridia</taxon>
        <taxon>Lachnospirales</taxon>
        <taxon>Lachnospiraceae</taxon>
        <taxon>Lacrimispora</taxon>
    </lineage>
</organism>
<evidence type="ECO:0000259" key="8">
    <source>
        <dbReference type="PROSITE" id="PS50983"/>
    </source>
</evidence>
<sequence>MNNNETAFPHENLSAAIDLWNRAAISLLDIRHNLISPEQPLCNYLLPASTFLFTCGEKAEVVLNNTAYNMERFGLFHGGKGTELSIKAHGGWLEYYMVFYKAGEPVFHRGEYLRLIKEVNPFRQQYGFKPHNPLFFSEELCKMYEKWKGPTPLNVFYGKAAFYRFVYEIYEELEKGNIQVFQPDIISMARRYLDSHYREAIVIQELCQVLGVSYSHFHRSFKQQIGMAPQNYLIKKRLDAAKKCLETSNASVREIALHYGFADEYSLYRLFMKNIGLAPGKYRETSQSNMIDYSIGNLISFPYNEERMVSYDKLEDKGASLMFRQIRNKAVIMAAVSLMLMVSACSTQPVNTKTTESAQISEVATETPKAEANKKGTPETKTIHMKYGDVEIPADPKRVVVIFVQGDLLALGVTPVATSFNTGSAFEPQTQEVSVIDAFSINEEEIMALDPDLILWNTEDEQTYEKLSKIAPTLASDYFSMDYRERLRFFGDVFNRSEKAEELIQTFDEKLASSKAELEKAGLLQKSFICVDIRDGFLRAFQGGRGGRLVYDFLGFPAPEKLQAVFETEDFKSTGQADLSFEAMPEYVGDYILLNTDDQLLSDNPVWNNLPAVKEGRLIKASKNLFWFNDIISMTTQLDIIVHAVLETK</sequence>
<gene>
    <name evidence="9" type="ORF">OW255_01505</name>
</gene>
<dbReference type="PROSITE" id="PS01124">
    <property type="entry name" value="HTH_ARAC_FAMILY_2"/>
    <property type="match status" value="1"/>
</dbReference>
<evidence type="ECO:0000259" key="7">
    <source>
        <dbReference type="PROSITE" id="PS01124"/>
    </source>
</evidence>
<dbReference type="Pfam" id="PF12833">
    <property type="entry name" value="HTH_18"/>
    <property type="match status" value="1"/>
</dbReference>